<evidence type="ECO:0000313" key="3">
    <source>
        <dbReference type="Proteomes" id="UP000290289"/>
    </source>
</evidence>
<keyword evidence="3" id="KW-1185">Reference proteome</keyword>
<dbReference type="GO" id="GO:0042752">
    <property type="term" value="P:regulation of circadian rhythm"/>
    <property type="evidence" value="ECO:0007669"/>
    <property type="project" value="InterPro"/>
</dbReference>
<gene>
    <name evidence="2" type="ORF">DVH24_028224</name>
</gene>
<dbReference type="PANTHER" id="PTHR34798">
    <property type="entry name" value="PROTEIN TIME FOR COFFEE"/>
    <property type="match status" value="1"/>
</dbReference>
<dbReference type="AlphaFoldDB" id="A0A498HFG7"/>
<comment type="caution">
    <text evidence="2">The sequence shown here is derived from an EMBL/GenBank/DDBJ whole genome shotgun (WGS) entry which is preliminary data.</text>
</comment>
<evidence type="ECO:0000313" key="2">
    <source>
        <dbReference type="EMBL" id="RXH68077.1"/>
    </source>
</evidence>
<dbReference type="InterPro" id="IPR039317">
    <property type="entry name" value="TIC"/>
</dbReference>
<sequence length="110" mass="12014">MEIWCLWFESAAPKRKIPRPVKYDNENPAVQNNPISSTAKVVADQPAKVETSCPNLEKKNPGSLAENGRSSCDLPHSQAVPASLEAQQESIRPESNAVSKSRPVNDESES</sequence>
<dbReference type="Proteomes" id="UP000290289">
    <property type="component" value="Chromosome 17"/>
</dbReference>
<dbReference type="EMBL" id="RDQH01000343">
    <property type="protein sequence ID" value="RXH68077.1"/>
    <property type="molecule type" value="Genomic_DNA"/>
</dbReference>
<feature type="region of interest" description="Disordered" evidence="1">
    <location>
        <begin position="18"/>
        <end position="110"/>
    </location>
</feature>
<dbReference type="PANTHER" id="PTHR34798:SF2">
    <property type="entry name" value="PROTEIN TIME FOR COFFEE"/>
    <property type="match status" value="1"/>
</dbReference>
<proteinExistence type="predicted"/>
<reference evidence="2 3" key="1">
    <citation type="submission" date="2018-10" db="EMBL/GenBank/DDBJ databases">
        <title>A high-quality apple genome assembly.</title>
        <authorList>
            <person name="Hu J."/>
        </authorList>
    </citation>
    <scope>NUCLEOTIDE SEQUENCE [LARGE SCALE GENOMIC DNA]</scope>
    <source>
        <strain evidence="3">cv. HFTH1</strain>
        <tissue evidence="2">Young leaf</tissue>
    </source>
</reference>
<organism evidence="2 3">
    <name type="scientific">Malus domestica</name>
    <name type="common">Apple</name>
    <name type="synonym">Pyrus malus</name>
    <dbReference type="NCBI Taxonomy" id="3750"/>
    <lineage>
        <taxon>Eukaryota</taxon>
        <taxon>Viridiplantae</taxon>
        <taxon>Streptophyta</taxon>
        <taxon>Embryophyta</taxon>
        <taxon>Tracheophyta</taxon>
        <taxon>Spermatophyta</taxon>
        <taxon>Magnoliopsida</taxon>
        <taxon>eudicotyledons</taxon>
        <taxon>Gunneridae</taxon>
        <taxon>Pentapetalae</taxon>
        <taxon>rosids</taxon>
        <taxon>fabids</taxon>
        <taxon>Rosales</taxon>
        <taxon>Rosaceae</taxon>
        <taxon>Amygdaloideae</taxon>
        <taxon>Maleae</taxon>
        <taxon>Malus</taxon>
    </lineage>
</organism>
<dbReference type="GO" id="GO:0005634">
    <property type="term" value="C:nucleus"/>
    <property type="evidence" value="ECO:0007669"/>
    <property type="project" value="TreeGrafter"/>
</dbReference>
<feature type="compositionally biased region" description="Polar residues" evidence="1">
    <location>
        <begin position="28"/>
        <end position="39"/>
    </location>
</feature>
<dbReference type="STRING" id="3750.A0A498HFG7"/>
<accession>A0A498HFG7</accession>
<protein>
    <submittedName>
        <fullName evidence="2">Uncharacterized protein</fullName>
    </submittedName>
</protein>
<name>A0A498HFG7_MALDO</name>
<evidence type="ECO:0000256" key="1">
    <source>
        <dbReference type="SAM" id="MobiDB-lite"/>
    </source>
</evidence>